<dbReference type="Pfam" id="PF04945">
    <property type="entry name" value="YHS"/>
    <property type="match status" value="1"/>
</dbReference>
<proteinExistence type="predicted"/>
<dbReference type="GO" id="GO:0016491">
    <property type="term" value="F:oxidoreductase activity"/>
    <property type="evidence" value="ECO:0007669"/>
    <property type="project" value="InterPro"/>
</dbReference>
<evidence type="ECO:0000259" key="4">
    <source>
        <dbReference type="PROSITE" id="PS50987"/>
    </source>
</evidence>
<protein>
    <recommendedName>
        <fullName evidence="4">HTH arsR-type domain-containing protein</fullName>
    </recommendedName>
</protein>
<dbReference type="InterPro" id="IPR036390">
    <property type="entry name" value="WH_DNA-bd_sf"/>
</dbReference>
<dbReference type="InterPro" id="IPR009078">
    <property type="entry name" value="Ferritin-like_SF"/>
</dbReference>
<sequence>MYKEVFSLHAQILKALAHSRRLEIIQLLQDQALPVTQIYEMLDLPQANVSQHLMILRQSGVVSTQRKGKEIYYQIAHKKILKASNLIRDVLIEKYKGSRLADEFSQQMKDLVPLVHDPVCQMRLSPKTAGFAYKYHGKNYYFCASGCLKHFQKNPEQYVPRE</sequence>
<dbReference type="InterPro" id="IPR051011">
    <property type="entry name" value="Metal_resp_trans_reg"/>
</dbReference>
<dbReference type="GO" id="GO:0003677">
    <property type="term" value="F:DNA binding"/>
    <property type="evidence" value="ECO:0007669"/>
    <property type="project" value="UniProtKB-KW"/>
</dbReference>
<organism evidence="5 6">
    <name type="scientific">Candidatus Beckwithbacteria bacterium RBG_13_42_9</name>
    <dbReference type="NCBI Taxonomy" id="1797457"/>
    <lineage>
        <taxon>Bacteria</taxon>
        <taxon>Candidatus Beckwithiibacteriota</taxon>
    </lineage>
</organism>
<dbReference type="SMART" id="SM00746">
    <property type="entry name" value="TRASH"/>
    <property type="match status" value="1"/>
</dbReference>
<dbReference type="InterPro" id="IPR001845">
    <property type="entry name" value="HTH_ArsR_DNA-bd_dom"/>
</dbReference>
<dbReference type="InterPro" id="IPR007029">
    <property type="entry name" value="YHS_dom"/>
</dbReference>
<accession>A0A1F5E3R8</accession>
<comment type="caution">
    <text evidence="5">The sequence shown here is derived from an EMBL/GenBank/DDBJ whole genome shotgun (WGS) entry which is preliminary data.</text>
</comment>
<dbReference type="GO" id="GO:0003700">
    <property type="term" value="F:DNA-binding transcription factor activity"/>
    <property type="evidence" value="ECO:0007669"/>
    <property type="project" value="InterPro"/>
</dbReference>
<evidence type="ECO:0000256" key="3">
    <source>
        <dbReference type="ARBA" id="ARBA00023163"/>
    </source>
</evidence>
<gene>
    <name evidence="5" type="ORF">A2160_01130</name>
</gene>
<dbReference type="SMART" id="SM00418">
    <property type="entry name" value="HTH_ARSR"/>
    <property type="match status" value="1"/>
</dbReference>
<evidence type="ECO:0000313" key="6">
    <source>
        <dbReference type="Proteomes" id="UP000177006"/>
    </source>
</evidence>
<dbReference type="PROSITE" id="PS50987">
    <property type="entry name" value="HTH_ARSR_2"/>
    <property type="match status" value="1"/>
</dbReference>
<dbReference type="InterPro" id="IPR011991">
    <property type="entry name" value="ArsR-like_HTH"/>
</dbReference>
<evidence type="ECO:0000313" key="5">
    <source>
        <dbReference type="EMBL" id="OGD61950.1"/>
    </source>
</evidence>
<dbReference type="InterPro" id="IPR012348">
    <property type="entry name" value="RNR-like"/>
</dbReference>
<dbReference type="PRINTS" id="PR00778">
    <property type="entry name" value="HTHARSR"/>
</dbReference>
<dbReference type="PANTHER" id="PTHR43132:SF2">
    <property type="entry name" value="ARSENICAL RESISTANCE OPERON REPRESSOR ARSR-RELATED"/>
    <property type="match status" value="1"/>
</dbReference>
<dbReference type="Proteomes" id="UP000177006">
    <property type="component" value="Unassembled WGS sequence"/>
</dbReference>
<dbReference type="Pfam" id="PF01022">
    <property type="entry name" value="HTH_5"/>
    <property type="match status" value="1"/>
</dbReference>
<dbReference type="CDD" id="cd00090">
    <property type="entry name" value="HTH_ARSR"/>
    <property type="match status" value="1"/>
</dbReference>
<dbReference type="InterPro" id="IPR011017">
    <property type="entry name" value="TRASH_dom"/>
</dbReference>
<dbReference type="InterPro" id="IPR036388">
    <property type="entry name" value="WH-like_DNA-bd_sf"/>
</dbReference>
<dbReference type="SUPFAM" id="SSF47240">
    <property type="entry name" value="Ferritin-like"/>
    <property type="match status" value="1"/>
</dbReference>
<dbReference type="Gene3D" id="1.10.620.20">
    <property type="entry name" value="Ribonucleotide Reductase, subunit A"/>
    <property type="match status" value="1"/>
</dbReference>
<dbReference type="PANTHER" id="PTHR43132">
    <property type="entry name" value="ARSENICAL RESISTANCE OPERON REPRESSOR ARSR-RELATED"/>
    <property type="match status" value="1"/>
</dbReference>
<name>A0A1F5E3R8_9BACT</name>
<dbReference type="Gene3D" id="1.10.10.10">
    <property type="entry name" value="Winged helix-like DNA-binding domain superfamily/Winged helix DNA-binding domain"/>
    <property type="match status" value="1"/>
</dbReference>
<keyword evidence="3" id="KW-0804">Transcription</keyword>
<dbReference type="AlphaFoldDB" id="A0A1F5E3R8"/>
<reference evidence="5 6" key="1">
    <citation type="journal article" date="2016" name="Nat. Commun.">
        <title>Thousands of microbial genomes shed light on interconnected biogeochemical processes in an aquifer system.</title>
        <authorList>
            <person name="Anantharaman K."/>
            <person name="Brown C.T."/>
            <person name="Hug L.A."/>
            <person name="Sharon I."/>
            <person name="Castelle C.J."/>
            <person name="Probst A.J."/>
            <person name="Thomas B.C."/>
            <person name="Singh A."/>
            <person name="Wilkins M.J."/>
            <person name="Karaoz U."/>
            <person name="Brodie E.L."/>
            <person name="Williams K.H."/>
            <person name="Hubbard S.S."/>
            <person name="Banfield J.F."/>
        </authorList>
    </citation>
    <scope>NUCLEOTIDE SEQUENCE [LARGE SCALE GENOMIC DNA]</scope>
</reference>
<dbReference type="NCBIfam" id="NF033788">
    <property type="entry name" value="HTH_metalloreg"/>
    <property type="match status" value="1"/>
</dbReference>
<evidence type="ECO:0000256" key="2">
    <source>
        <dbReference type="ARBA" id="ARBA00023125"/>
    </source>
</evidence>
<keyword evidence="2" id="KW-0238">DNA-binding</keyword>
<keyword evidence="1" id="KW-0805">Transcription regulation</keyword>
<dbReference type="STRING" id="1797457.A2160_01130"/>
<dbReference type="SUPFAM" id="SSF46785">
    <property type="entry name" value="Winged helix' DNA-binding domain"/>
    <property type="match status" value="1"/>
</dbReference>
<feature type="domain" description="HTH arsR-type" evidence="4">
    <location>
        <begin position="1"/>
        <end position="98"/>
    </location>
</feature>
<evidence type="ECO:0000256" key="1">
    <source>
        <dbReference type="ARBA" id="ARBA00023015"/>
    </source>
</evidence>
<dbReference type="EMBL" id="MEZK01000029">
    <property type="protein sequence ID" value="OGD61950.1"/>
    <property type="molecule type" value="Genomic_DNA"/>
</dbReference>